<dbReference type="InParanoid" id="S0EU31"/>
<reference evidence="2" key="1">
    <citation type="submission" date="2013-03" db="EMBL/GenBank/DDBJ databases">
        <title>Genome sequence of Chthonomonas calidirosea, the first sequenced genome from the Armatimonadetes phylum (formally candidate division OP10).</title>
        <authorList>
            <person name="Lee K.C.Y."/>
            <person name="Morgan X.C."/>
            <person name="Dunfield P.F."/>
            <person name="Tamas I."/>
            <person name="Houghton K.M."/>
            <person name="Vyssotski M."/>
            <person name="Ryan J.L.J."/>
            <person name="Lagutin K."/>
            <person name="McDonald I.R."/>
            <person name="Stott M.B."/>
        </authorList>
    </citation>
    <scope>NUCLEOTIDE SEQUENCE [LARGE SCALE GENOMIC DNA]</scope>
    <source>
        <strain evidence="2">DSM 23976 / ICMP 18418 / T49</strain>
    </source>
</reference>
<dbReference type="STRING" id="454171.CP488_02762"/>
<gene>
    <name evidence="1" type="ORF">CCALI_01333</name>
</gene>
<dbReference type="SUPFAM" id="SSF53649">
    <property type="entry name" value="Alkaline phosphatase-like"/>
    <property type="match status" value="1"/>
</dbReference>
<evidence type="ECO:0000313" key="2">
    <source>
        <dbReference type="Proteomes" id="UP000014227"/>
    </source>
</evidence>
<dbReference type="HOGENOM" id="CLU_024306_0_0_0"/>
<dbReference type="Pfam" id="PF01663">
    <property type="entry name" value="Phosphodiest"/>
    <property type="match status" value="1"/>
</dbReference>
<dbReference type="eggNOG" id="COG3379">
    <property type="taxonomic scope" value="Bacteria"/>
</dbReference>
<dbReference type="RefSeq" id="WP_016482691.1">
    <property type="nucleotide sequence ID" value="NC_021487.1"/>
</dbReference>
<dbReference type="KEGG" id="ccz:CCALI_01333"/>
<proteinExistence type="predicted"/>
<dbReference type="Gene3D" id="3.40.720.10">
    <property type="entry name" value="Alkaline Phosphatase, subunit A"/>
    <property type="match status" value="2"/>
</dbReference>
<dbReference type="InterPro" id="IPR017850">
    <property type="entry name" value="Alkaline_phosphatase_core_sf"/>
</dbReference>
<dbReference type="EMBL" id="HF951689">
    <property type="protein sequence ID" value="CCW35151.1"/>
    <property type="molecule type" value="Genomic_DNA"/>
</dbReference>
<dbReference type="PATRIC" id="fig|1303518.3.peg.1363"/>
<dbReference type="AlphaFoldDB" id="S0EU31"/>
<organism evidence="1 2">
    <name type="scientific">Chthonomonas calidirosea (strain DSM 23976 / ICMP 18418 / T49)</name>
    <dbReference type="NCBI Taxonomy" id="1303518"/>
    <lineage>
        <taxon>Bacteria</taxon>
        <taxon>Bacillati</taxon>
        <taxon>Armatimonadota</taxon>
        <taxon>Chthonomonadia</taxon>
        <taxon>Chthonomonadales</taxon>
        <taxon>Chthonomonadaceae</taxon>
        <taxon>Chthonomonas</taxon>
    </lineage>
</organism>
<dbReference type="Proteomes" id="UP000014227">
    <property type="component" value="Chromosome I"/>
</dbReference>
<sequence>MGLKADKLTTRQNVGEGRRMGYEKVCILGLDCAEPSLVFDRYRAELPFLARLMARGCYGPLESTVPPITVPAWMCMMTGQDPGTLGIYGFRNRRDRSYEALEFANSHMVQAPALWDILGEYGKESLIVGVPLTYPPKPLKGVLVSDFLAPSTQEEYTYPPEFRHEIAQVVGDYLLDARGFREKDRDTLLTEIYEMTKRRFALAKHLLTTRPWNLFVMVEMGPDRMHHAFWRYMDAHHPFYEPGHRFVNAIRDYYRYLDSQIEAFVQLLDGDTLLLVVSDHGAKPMVGGFCFNEWLIREGYLVLKTVPEAPTKFSPKMVDWSRTRAWGDGGYYGRLFLNVRGREPQGTVPPEEVEALKQELIQRIEALTDDKGQPMGNRVFRPEEVYTSCQGVPPDLIVYFGDLHWRSVGSVGHNSLWTHTNDTGPDDANHAPFGIFLMADVKALRDAEAPVKTFDTTDALKGLSLYDIAPTVLNAFDLPIPANMRGKVIQRDWTGASPSGREQISSLSTPMQAERAYTEQEEEELARRLEELGYI</sequence>
<keyword evidence="2" id="KW-1185">Reference proteome</keyword>
<name>S0EU31_CHTCT</name>
<evidence type="ECO:0000313" key="1">
    <source>
        <dbReference type="EMBL" id="CCW35151.1"/>
    </source>
</evidence>
<accession>S0EU31</accession>
<protein>
    <submittedName>
        <fullName evidence="1">Uncharacterized conserved protein</fullName>
    </submittedName>
</protein>
<dbReference type="InterPro" id="IPR002591">
    <property type="entry name" value="Phosphodiest/P_Trfase"/>
</dbReference>